<dbReference type="AlphaFoldDB" id="A0A1U7LH14"/>
<accession>A0A1U7LH14</accession>
<organism evidence="1 2">
    <name type="scientific">Neolecta irregularis (strain DAH-3)</name>
    <dbReference type="NCBI Taxonomy" id="1198029"/>
    <lineage>
        <taxon>Eukaryota</taxon>
        <taxon>Fungi</taxon>
        <taxon>Dikarya</taxon>
        <taxon>Ascomycota</taxon>
        <taxon>Taphrinomycotina</taxon>
        <taxon>Neolectales</taxon>
        <taxon>Neolectaceae</taxon>
        <taxon>Neolecta</taxon>
    </lineage>
</organism>
<keyword evidence="2" id="KW-1185">Reference proteome</keyword>
<sequence length="115" mass="13307">MFEGVINLHHLNIASCYNLSLRGMQTFLQGQLPSTLESLNISWLFSVRGSWLTELKEDLSSLKWLDVRGIDDLTRRDIQAIQYRFVGIRIRLHEPLLDDDSVEGYLAFIKHYVGV</sequence>
<dbReference type="Gene3D" id="3.80.10.10">
    <property type="entry name" value="Ribonuclease Inhibitor"/>
    <property type="match status" value="1"/>
</dbReference>
<protein>
    <submittedName>
        <fullName evidence="1">Uncharacterized protein</fullName>
    </submittedName>
</protein>
<gene>
    <name evidence="1" type="ORF">NEOLI_001860</name>
</gene>
<comment type="caution">
    <text evidence="1">The sequence shown here is derived from an EMBL/GenBank/DDBJ whole genome shotgun (WGS) entry which is preliminary data.</text>
</comment>
<dbReference type="Proteomes" id="UP000186594">
    <property type="component" value="Unassembled WGS sequence"/>
</dbReference>
<dbReference type="SUPFAM" id="SSF52047">
    <property type="entry name" value="RNI-like"/>
    <property type="match status" value="1"/>
</dbReference>
<proteinExistence type="predicted"/>
<name>A0A1U7LH14_NEOID</name>
<dbReference type="STRING" id="1198029.A0A1U7LH14"/>
<dbReference type="InterPro" id="IPR032675">
    <property type="entry name" value="LRR_dom_sf"/>
</dbReference>
<dbReference type="OrthoDB" id="722566at2759"/>
<evidence type="ECO:0000313" key="1">
    <source>
        <dbReference type="EMBL" id="OLL21950.1"/>
    </source>
</evidence>
<dbReference type="EMBL" id="LXFE01004103">
    <property type="protein sequence ID" value="OLL21950.1"/>
    <property type="molecule type" value="Genomic_DNA"/>
</dbReference>
<evidence type="ECO:0000313" key="2">
    <source>
        <dbReference type="Proteomes" id="UP000186594"/>
    </source>
</evidence>
<reference evidence="1 2" key="1">
    <citation type="submission" date="2016-04" db="EMBL/GenBank/DDBJ databases">
        <title>Evolutionary innovation and constraint leading to complex multicellularity in the Ascomycota.</title>
        <authorList>
            <person name="Cisse O."/>
            <person name="Nguyen A."/>
            <person name="Hewitt D.A."/>
            <person name="Jedd G."/>
            <person name="Stajich J.E."/>
        </authorList>
    </citation>
    <scope>NUCLEOTIDE SEQUENCE [LARGE SCALE GENOMIC DNA]</scope>
    <source>
        <strain evidence="1 2">DAH-3</strain>
    </source>
</reference>